<feature type="region of interest" description="Disordered" evidence="7">
    <location>
        <begin position="351"/>
        <end position="382"/>
    </location>
</feature>
<feature type="compositionally biased region" description="Polar residues" evidence="7">
    <location>
        <begin position="361"/>
        <end position="382"/>
    </location>
</feature>
<dbReference type="InterPro" id="IPR050250">
    <property type="entry name" value="Macrolide_Exporter_MacB"/>
</dbReference>
<evidence type="ECO:0000256" key="1">
    <source>
        <dbReference type="ARBA" id="ARBA00004651"/>
    </source>
</evidence>
<feature type="transmembrane region" description="Helical" evidence="8">
    <location>
        <begin position="395"/>
        <end position="418"/>
    </location>
</feature>
<sequence>MESIIRGARNVKRKPGRSVGVVIIIGFSLAIFLTSSIVASSIEAQAANLEDSLGRTIVVTASDASFDSSATISEDILNLTNNMSQVESVQTFVTEVDRSGISAILAQGGSPNPEALRAAVRFISGQNLSVELEGFVSEELVLVDGRMLNESDSGSYNVLLGVEAAFSSEIGVGDSLELEGVSLNVVGLISGEVFQTNATILMSIDIAQAITETTGFDKVVITIDSIELVDDTTNFLRSEYGDEVTVQTASDQQGDDIAQSIDAIGGNADLGAMAALFASLLVVGFIMVIITKERVNEIGVLKAIGLPNSKIVTQFLSESIFMASLGFVVCILITLVAGPMIQTMLIESGSNDASSAEEESTPQQFQPGQILNPTPESSSMDSITSLEFSVDGESILTSFGLTILIGVIGALYPILGALRMQPAQALRYE</sequence>
<evidence type="ECO:0000259" key="10">
    <source>
        <dbReference type="Pfam" id="PF12704"/>
    </source>
</evidence>
<evidence type="ECO:0000256" key="4">
    <source>
        <dbReference type="ARBA" id="ARBA00022989"/>
    </source>
</evidence>
<dbReference type="PANTHER" id="PTHR30572:SF4">
    <property type="entry name" value="ABC TRANSPORTER PERMEASE YTRF"/>
    <property type="match status" value="1"/>
</dbReference>
<keyword evidence="3 8" id="KW-0812">Transmembrane</keyword>
<evidence type="ECO:0000256" key="7">
    <source>
        <dbReference type="SAM" id="MobiDB-lite"/>
    </source>
</evidence>
<reference evidence="11" key="1">
    <citation type="journal article" date="2014" name="Genome Biol. Evol.">
        <title>Pangenome evidence for extensive interdomain horizontal transfer affecting lineage core and shell genes in uncultured planktonic thaumarchaeota and euryarchaeota.</title>
        <authorList>
            <person name="Deschamps P."/>
            <person name="Zivanovic Y."/>
            <person name="Moreira D."/>
            <person name="Rodriguez-Valera F."/>
            <person name="Lopez-Garcia P."/>
        </authorList>
    </citation>
    <scope>NUCLEOTIDE SEQUENCE</scope>
</reference>
<comment type="subcellular location">
    <subcellularLocation>
        <location evidence="1">Cell membrane</location>
        <topology evidence="1">Multi-pass membrane protein</topology>
    </subcellularLocation>
</comment>
<dbReference type="EMBL" id="KF900761">
    <property type="protein sequence ID" value="AIF06157.1"/>
    <property type="molecule type" value="Genomic_DNA"/>
</dbReference>
<feature type="transmembrane region" description="Helical" evidence="8">
    <location>
        <begin position="21"/>
        <end position="42"/>
    </location>
</feature>
<feature type="domain" description="ABC3 transporter permease C-terminal" evidence="9">
    <location>
        <begin position="274"/>
        <end position="422"/>
    </location>
</feature>
<dbReference type="AlphaFoldDB" id="A0A075GV15"/>
<evidence type="ECO:0000259" key="9">
    <source>
        <dbReference type="Pfam" id="PF02687"/>
    </source>
</evidence>
<evidence type="ECO:0000256" key="5">
    <source>
        <dbReference type="ARBA" id="ARBA00023136"/>
    </source>
</evidence>
<dbReference type="Pfam" id="PF12704">
    <property type="entry name" value="MacB_PCD"/>
    <property type="match status" value="1"/>
</dbReference>
<evidence type="ECO:0000313" key="11">
    <source>
        <dbReference type="EMBL" id="AIF06157.1"/>
    </source>
</evidence>
<gene>
    <name evidence="11" type="primary">ABC.CD.P</name>
</gene>
<accession>A0A075GV15</accession>
<protein>
    <submittedName>
        <fullName evidence="11">ABC-type antimicrobial peptide transport system, permease component (ABC.CD.P)</fullName>
    </submittedName>
</protein>
<keyword evidence="5 8" id="KW-0472">Membrane</keyword>
<dbReference type="Pfam" id="PF02687">
    <property type="entry name" value="FtsX"/>
    <property type="match status" value="1"/>
</dbReference>
<feature type="transmembrane region" description="Helical" evidence="8">
    <location>
        <begin position="320"/>
        <end position="341"/>
    </location>
</feature>
<dbReference type="InterPro" id="IPR025857">
    <property type="entry name" value="MacB_PCD"/>
</dbReference>
<dbReference type="GO" id="GO:0022857">
    <property type="term" value="F:transmembrane transporter activity"/>
    <property type="evidence" value="ECO:0007669"/>
    <property type="project" value="TreeGrafter"/>
</dbReference>
<evidence type="ECO:0000256" key="2">
    <source>
        <dbReference type="ARBA" id="ARBA00022475"/>
    </source>
</evidence>
<feature type="transmembrane region" description="Helical" evidence="8">
    <location>
        <begin position="270"/>
        <end position="290"/>
    </location>
</feature>
<keyword evidence="4 8" id="KW-1133">Transmembrane helix</keyword>
<proteinExistence type="inferred from homology"/>
<comment type="similarity">
    <text evidence="6">Belongs to the ABC-4 integral membrane protein family.</text>
</comment>
<evidence type="ECO:0000256" key="8">
    <source>
        <dbReference type="SAM" id="Phobius"/>
    </source>
</evidence>
<dbReference type="InterPro" id="IPR003838">
    <property type="entry name" value="ABC3_permease_C"/>
</dbReference>
<dbReference type="GO" id="GO:0005886">
    <property type="term" value="C:plasma membrane"/>
    <property type="evidence" value="ECO:0007669"/>
    <property type="project" value="UniProtKB-SubCell"/>
</dbReference>
<keyword evidence="2" id="KW-1003">Cell membrane</keyword>
<dbReference type="PANTHER" id="PTHR30572">
    <property type="entry name" value="MEMBRANE COMPONENT OF TRANSPORTER-RELATED"/>
    <property type="match status" value="1"/>
</dbReference>
<evidence type="ECO:0000256" key="6">
    <source>
        <dbReference type="ARBA" id="ARBA00038076"/>
    </source>
</evidence>
<evidence type="ECO:0000256" key="3">
    <source>
        <dbReference type="ARBA" id="ARBA00022692"/>
    </source>
</evidence>
<organism evidence="11">
    <name type="scientific">uncultured marine group II/III euryarchaeote KM3_190_A04</name>
    <dbReference type="NCBI Taxonomy" id="1457959"/>
    <lineage>
        <taxon>Archaea</taxon>
        <taxon>Methanobacteriati</taxon>
        <taxon>Methanobacteriota</taxon>
        <taxon>environmental samples</taxon>
    </lineage>
</organism>
<feature type="domain" description="MacB-like periplasmic core" evidence="10">
    <location>
        <begin position="20"/>
        <end position="262"/>
    </location>
</feature>
<name>A0A075GV15_9EURY</name>